<dbReference type="eggNOG" id="ENOG5033FV9">
    <property type="taxonomic scope" value="Bacteria"/>
</dbReference>
<protein>
    <recommendedName>
        <fullName evidence="5">Poly(3-hydroxyalkanoate) polymerase subunit PhaE</fullName>
    </recommendedName>
</protein>
<evidence type="ECO:0000313" key="3">
    <source>
        <dbReference type="EMBL" id="ABU56242.1"/>
    </source>
</evidence>
<dbReference type="AlphaFoldDB" id="A7NFL6"/>
<dbReference type="HOGENOM" id="CLU_1365337_0_0_0"/>
<feature type="coiled-coil region" evidence="1">
    <location>
        <begin position="134"/>
        <end position="161"/>
    </location>
</feature>
<feature type="region of interest" description="Disordered" evidence="2">
    <location>
        <begin position="163"/>
        <end position="200"/>
    </location>
</feature>
<evidence type="ECO:0008006" key="5">
    <source>
        <dbReference type="Google" id="ProtNLM"/>
    </source>
</evidence>
<evidence type="ECO:0000256" key="1">
    <source>
        <dbReference type="SAM" id="Coils"/>
    </source>
</evidence>
<name>A7NFL6_ROSCS</name>
<reference evidence="3 4" key="1">
    <citation type="submission" date="2007-08" db="EMBL/GenBank/DDBJ databases">
        <title>Complete sequence of Roseiflexus castenholzii DSM 13941.</title>
        <authorList>
            <consortium name="US DOE Joint Genome Institute"/>
            <person name="Copeland A."/>
            <person name="Lucas S."/>
            <person name="Lapidus A."/>
            <person name="Barry K."/>
            <person name="Glavina del Rio T."/>
            <person name="Dalin E."/>
            <person name="Tice H."/>
            <person name="Pitluck S."/>
            <person name="Thompson L.S."/>
            <person name="Brettin T."/>
            <person name="Bruce D."/>
            <person name="Detter J.C."/>
            <person name="Han C."/>
            <person name="Tapia R."/>
            <person name="Schmutz J."/>
            <person name="Larimer F."/>
            <person name="Land M."/>
            <person name="Hauser L."/>
            <person name="Kyrpides N."/>
            <person name="Mikhailova N."/>
            <person name="Bryant D.A."/>
            <person name="Hanada S."/>
            <person name="Tsukatani Y."/>
            <person name="Richardson P."/>
        </authorList>
    </citation>
    <scope>NUCLEOTIDE SEQUENCE [LARGE SCALE GENOMIC DNA]</scope>
    <source>
        <strain evidence="4">DSM 13941 / HLO8</strain>
    </source>
</reference>
<dbReference type="STRING" id="383372.Rcas_0106"/>
<dbReference type="Proteomes" id="UP000000263">
    <property type="component" value="Chromosome"/>
</dbReference>
<gene>
    <name evidence="3" type="ordered locus">Rcas_0106</name>
</gene>
<evidence type="ECO:0000313" key="4">
    <source>
        <dbReference type="Proteomes" id="UP000000263"/>
    </source>
</evidence>
<keyword evidence="1" id="KW-0175">Coiled coil</keyword>
<evidence type="ECO:0000256" key="2">
    <source>
        <dbReference type="SAM" id="MobiDB-lite"/>
    </source>
</evidence>
<dbReference type="RefSeq" id="WP_011997647.1">
    <property type="nucleotide sequence ID" value="NC_009767.1"/>
</dbReference>
<feature type="compositionally biased region" description="Basic and acidic residues" evidence="2">
    <location>
        <begin position="189"/>
        <end position="200"/>
    </location>
</feature>
<dbReference type="KEGG" id="rca:Rcas_0106"/>
<keyword evidence="4" id="KW-1185">Reference proteome</keyword>
<feature type="compositionally biased region" description="Pro residues" evidence="2">
    <location>
        <begin position="177"/>
        <end position="188"/>
    </location>
</feature>
<organism evidence="3 4">
    <name type="scientific">Roseiflexus castenholzii (strain DSM 13941 / HLO8)</name>
    <dbReference type="NCBI Taxonomy" id="383372"/>
    <lineage>
        <taxon>Bacteria</taxon>
        <taxon>Bacillati</taxon>
        <taxon>Chloroflexota</taxon>
        <taxon>Chloroflexia</taxon>
        <taxon>Chloroflexales</taxon>
        <taxon>Roseiflexineae</taxon>
        <taxon>Roseiflexaceae</taxon>
        <taxon>Roseiflexus</taxon>
    </lineage>
</organism>
<sequence>MGQKNGFDPNDPIGNLIKARDATLDAWAKAMIDLVNTETFARWVGATLDSYLIASAPLQNLINTSMKTSLARLNLPSREELTTLARRVTNIEMRLDDIEIKLDQLAHALRTQTPVIVEMLAEQLEQNKQEGVELNGMEQRLAALDHKADQMLQLIERLQQAALEPVDASQKRRKAPRPAPPDPEPPTPEEVKEDHAIEGF</sequence>
<proteinExistence type="predicted"/>
<accession>A7NFL6</accession>
<dbReference type="EMBL" id="CP000804">
    <property type="protein sequence ID" value="ABU56242.1"/>
    <property type="molecule type" value="Genomic_DNA"/>
</dbReference>
<dbReference type="OrthoDB" id="157457at2"/>